<organism evidence="1">
    <name type="scientific">marine sediment metagenome</name>
    <dbReference type="NCBI Taxonomy" id="412755"/>
    <lineage>
        <taxon>unclassified sequences</taxon>
        <taxon>metagenomes</taxon>
        <taxon>ecological metagenomes</taxon>
    </lineage>
</organism>
<name>X1QNK2_9ZZZZ</name>
<evidence type="ECO:0000313" key="1">
    <source>
        <dbReference type="EMBL" id="GAI56366.1"/>
    </source>
</evidence>
<gene>
    <name evidence="1" type="ORF">S06H3_53383</name>
</gene>
<reference evidence="1" key="1">
    <citation type="journal article" date="2014" name="Front. Microbiol.">
        <title>High frequency of phylogenetically diverse reductive dehalogenase-homologous genes in deep subseafloor sedimentary metagenomes.</title>
        <authorList>
            <person name="Kawai M."/>
            <person name="Futagami T."/>
            <person name="Toyoda A."/>
            <person name="Takaki Y."/>
            <person name="Nishi S."/>
            <person name="Hori S."/>
            <person name="Arai W."/>
            <person name="Tsubouchi T."/>
            <person name="Morono Y."/>
            <person name="Uchiyama I."/>
            <person name="Ito T."/>
            <person name="Fujiyama A."/>
            <person name="Inagaki F."/>
            <person name="Takami H."/>
        </authorList>
    </citation>
    <scope>NUCLEOTIDE SEQUENCE</scope>
    <source>
        <strain evidence="1">Expedition CK06-06</strain>
    </source>
</reference>
<protein>
    <submittedName>
        <fullName evidence="1">Uncharacterized protein</fullName>
    </submittedName>
</protein>
<feature type="non-terminal residue" evidence="1">
    <location>
        <position position="1"/>
    </location>
</feature>
<comment type="caution">
    <text evidence="1">The sequence shown here is derived from an EMBL/GenBank/DDBJ whole genome shotgun (WGS) entry which is preliminary data.</text>
</comment>
<sequence length="46" mass="5423">AHVYLCAKEECSKKLEEYKTYPWYAGHKVVPARGFSETMFINPERD</sequence>
<proteinExistence type="predicted"/>
<accession>X1QNK2</accession>
<dbReference type="EMBL" id="BARV01034032">
    <property type="protein sequence ID" value="GAI56366.1"/>
    <property type="molecule type" value="Genomic_DNA"/>
</dbReference>
<dbReference type="AlphaFoldDB" id="X1QNK2"/>